<dbReference type="Pfam" id="PF21306">
    <property type="entry name" value="TetR_C_40"/>
    <property type="match status" value="1"/>
</dbReference>
<evidence type="ECO:0000256" key="3">
    <source>
        <dbReference type="SAM" id="MobiDB-lite"/>
    </source>
</evidence>
<dbReference type="RefSeq" id="WP_201848460.1">
    <property type="nucleotide sequence ID" value="NZ_JABBYC010000027.1"/>
</dbReference>
<dbReference type="InterPro" id="IPR001647">
    <property type="entry name" value="HTH_TetR"/>
</dbReference>
<proteinExistence type="predicted"/>
<feature type="DNA-binding region" description="H-T-H motif" evidence="2">
    <location>
        <begin position="36"/>
        <end position="55"/>
    </location>
</feature>
<dbReference type="PROSITE" id="PS50977">
    <property type="entry name" value="HTH_TETR_2"/>
    <property type="match status" value="1"/>
</dbReference>
<evidence type="ECO:0000313" key="6">
    <source>
        <dbReference type="Proteomes" id="UP000675409"/>
    </source>
</evidence>
<keyword evidence="1 2" id="KW-0238">DNA-binding</keyword>
<dbReference type="Gene3D" id="1.10.357.10">
    <property type="entry name" value="Tetracycline Repressor, domain 2"/>
    <property type="match status" value="1"/>
</dbReference>
<name>A0ABS1LMC6_9MICO</name>
<comment type="caution">
    <text evidence="5">The sequence shown here is derived from an EMBL/GenBank/DDBJ whole genome shotgun (WGS) entry which is preliminary data.</text>
</comment>
<dbReference type="InterPro" id="IPR049513">
    <property type="entry name" value="TetR_C_40"/>
</dbReference>
<dbReference type="InterPro" id="IPR009057">
    <property type="entry name" value="Homeodomain-like_sf"/>
</dbReference>
<gene>
    <name evidence="5" type="ORF">HGK34_14175</name>
</gene>
<evidence type="ECO:0000256" key="1">
    <source>
        <dbReference type="ARBA" id="ARBA00023125"/>
    </source>
</evidence>
<accession>A0ABS1LMC6</accession>
<organism evidence="5 6">
    <name type="scientific">Myceligenerans indicum</name>
    <dbReference type="NCBI Taxonomy" id="2593663"/>
    <lineage>
        <taxon>Bacteria</taxon>
        <taxon>Bacillati</taxon>
        <taxon>Actinomycetota</taxon>
        <taxon>Actinomycetes</taxon>
        <taxon>Micrococcales</taxon>
        <taxon>Promicromonosporaceae</taxon>
        <taxon>Myceligenerans</taxon>
    </lineage>
</organism>
<dbReference type="Proteomes" id="UP000675409">
    <property type="component" value="Unassembled WGS sequence"/>
</dbReference>
<dbReference type="Pfam" id="PF00440">
    <property type="entry name" value="TetR_N"/>
    <property type="match status" value="1"/>
</dbReference>
<feature type="domain" description="HTH tetR-type" evidence="4">
    <location>
        <begin position="13"/>
        <end position="73"/>
    </location>
</feature>
<evidence type="ECO:0000256" key="2">
    <source>
        <dbReference type="PROSITE-ProRule" id="PRU00335"/>
    </source>
</evidence>
<feature type="region of interest" description="Disordered" evidence="3">
    <location>
        <begin position="197"/>
        <end position="228"/>
    </location>
</feature>
<evidence type="ECO:0000313" key="5">
    <source>
        <dbReference type="EMBL" id="MBL0887411.1"/>
    </source>
</evidence>
<keyword evidence="6" id="KW-1185">Reference proteome</keyword>
<dbReference type="EMBL" id="JABBYC010000027">
    <property type="protein sequence ID" value="MBL0887411.1"/>
    <property type="molecule type" value="Genomic_DNA"/>
</dbReference>
<sequence>MEDVTVPWPDRRKARTRAALVSAGQLLLARGRTDVSIQEITDLAGVGFGSFYNHFATKGDLFEAAVEAALNTWGTLRDEAVHGLTDPAEIFAVSFRMTGRMQRRYPELVAVVLRTGTAVLSKDQGLRPRALADIAEGIAQERFRGPSPELALMVAGGALLGLLQMLASDASLDDGPLSDEFAARVLVMLGLEEREAREIVGRPLPPSPSLLGEDGGVTLDSPPSLSQA</sequence>
<evidence type="ECO:0000259" key="4">
    <source>
        <dbReference type="PROSITE" id="PS50977"/>
    </source>
</evidence>
<reference evidence="5 6" key="1">
    <citation type="journal article" date="2021" name="Arch. Microbiol.">
        <title>Myceligenerans indicum sp. nov., an actinobacterium isolated from mangrove sediment of Sundarbans, India.</title>
        <authorList>
            <person name="Asha K."/>
            <person name="Bhadury P."/>
        </authorList>
    </citation>
    <scope>NUCLEOTIDE SEQUENCE [LARGE SCALE GENOMIC DNA]</scope>
    <source>
        <strain evidence="5 6">I2</strain>
    </source>
</reference>
<protein>
    <submittedName>
        <fullName evidence="5">TetR/AcrR family transcriptional regulator</fullName>
    </submittedName>
</protein>
<dbReference type="SUPFAM" id="SSF46689">
    <property type="entry name" value="Homeodomain-like"/>
    <property type="match status" value="1"/>
</dbReference>